<comment type="function">
    <text evidence="9">The pyruvate dehydrogenase complex catalyzes the overall conversion of pyruvate to acetyl-CoA and CO(2).</text>
</comment>
<dbReference type="InterPro" id="IPR001078">
    <property type="entry name" value="2-oxoacid_DH_actylTfrase"/>
</dbReference>
<dbReference type="SUPFAM" id="SSF52777">
    <property type="entry name" value="CoA-dependent acyltransferases"/>
    <property type="match status" value="1"/>
</dbReference>
<evidence type="ECO:0000256" key="1">
    <source>
        <dbReference type="ARBA" id="ARBA00007317"/>
    </source>
</evidence>
<dbReference type="PROSITE" id="PS51826">
    <property type="entry name" value="PSBD"/>
    <property type="match status" value="1"/>
</dbReference>
<evidence type="ECO:0000313" key="14">
    <source>
        <dbReference type="Proteomes" id="UP001642483"/>
    </source>
</evidence>
<dbReference type="Gene3D" id="2.40.50.100">
    <property type="match status" value="2"/>
</dbReference>
<dbReference type="CDD" id="cd06849">
    <property type="entry name" value="lipoyl_domain"/>
    <property type="match status" value="2"/>
</dbReference>
<dbReference type="InterPro" id="IPR003016">
    <property type="entry name" value="2-oxoA_DH_lipoyl-BS"/>
</dbReference>
<accession>A0ABP0FHI0</accession>
<comment type="cofactor">
    <cofactor evidence="9">
        <name>(R)-lipoate</name>
        <dbReference type="ChEBI" id="CHEBI:83088"/>
    </cofactor>
    <text evidence="9">Binds 2 lipoyl cofactors covalently.</text>
</comment>
<evidence type="ECO:0000256" key="4">
    <source>
        <dbReference type="ARBA" id="ARBA00022946"/>
    </source>
</evidence>
<dbReference type="Proteomes" id="UP001642483">
    <property type="component" value="Unassembled WGS sequence"/>
</dbReference>
<evidence type="ECO:0000256" key="10">
    <source>
        <dbReference type="SAM" id="MobiDB-lite"/>
    </source>
</evidence>
<name>A0ABP0FHI0_CLALP</name>
<comment type="catalytic activity">
    <reaction evidence="8">
        <text>N(6)-[(R)-dihydrolipoyl]-L-lysyl-[protein] + acetyl-CoA = N(6)-[(R)-S(8)-acetyldihydrolipoyl]-L-lysyl-[protein] + CoA</text>
        <dbReference type="Rhea" id="RHEA:17017"/>
        <dbReference type="Rhea" id="RHEA-COMP:10475"/>
        <dbReference type="Rhea" id="RHEA-COMP:10478"/>
        <dbReference type="ChEBI" id="CHEBI:57287"/>
        <dbReference type="ChEBI" id="CHEBI:57288"/>
        <dbReference type="ChEBI" id="CHEBI:83100"/>
        <dbReference type="ChEBI" id="CHEBI:83111"/>
        <dbReference type="EC" id="2.3.1.12"/>
    </reaction>
    <physiologicalReaction direction="left-to-right" evidence="8">
        <dbReference type="Rhea" id="RHEA:17018"/>
    </physiologicalReaction>
</comment>
<comment type="similarity">
    <text evidence="1 9">Belongs to the 2-oxoacid dehydrogenase family.</text>
</comment>
<comment type="caution">
    <text evidence="13">The sequence shown here is derived from an EMBL/GenBank/DDBJ whole genome shotgun (WGS) entry which is preliminary data.</text>
</comment>
<comment type="subunit">
    <text evidence="7">Part of the pyruvate dehydrogenase complex (PDHc) that is a multi-enzyme complex composed of multiple copies of three enzymes, pyruvate dehydrogenase (subunits PDH1A and PDHB, E1 component), dihydrolipoamide acetyltransferase (DLAT, E2 component), and dihydrolipoamide dehydrogenase (DLD, E3 component) to which is added an additional protein the E3-binding protein (PDHX, E3BP). In terms of structural architecture, the E2 and E3BP components assemble into a 60meric central core with icosahedral symmetry. The central core is decorated with E1 and E3 proteins. Currently, two alternative models for the E2:E3BP stoichiometry are considered as being either 48:12 (E2(48)-E3BP(12)) or 40:20 (E2(40)-E3BP(20)). Interacts with PDK2 and PDK3. Interacts with SIRT4. Interacts with PDHB.</text>
</comment>
<dbReference type="Gene3D" id="4.10.320.10">
    <property type="entry name" value="E3-binding domain"/>
    <property type="match status" value="1"/>
</dbReference>
<dbReference type="SUPFAM" id="SSF47005">
    <property type="entry name" value="Peripheral subunit-binding domain of 2-oxo acid dehydrogenase complex"/>
    <property type="match status" value="1"/>
</dbReference>
<feature type="compositionally biased region" description="Low complexity" evidence="10">
    <location>
        <begin position="304"/>
        <end position="319"/>
    </location>
</feature>
<evidence type="ECO:0000256" key="9">
    <source>
        <dbReference type="RuleBase" id="RU361137"/>
    </source>
</evidence>
<dbReference type="PANTHER" id="PTHR23151">
    <property type="entry name" value="DIHYDROLIPOAMIDE ACETYL/SUCCINYL-TRANSFERASE-RELATED"/>
    <property type="match status" value="1"/>
</dbReference>
<organism evidence="13 14">
    <name type="scientific">Clavelina lepadiformis</name>
    <name type="common">Light-bulb sea squirt</name>
    <name type="synonym">Ascidia lepadiformis</name>
    <dbReference type="NCBI Taxonomy" id="159417"/>
    <lineage>
        <taxon>Eukaryota</taxon>
        <taxon>Metazoa</taxon>
        <taxon>Chordata</taxon>
        <taxon>Tunicata</taxon>
        <taxon>Ascidiacea</taxon>
        <taxon>Aplousobranchia</taxon>
        <taxon>Clavelinidae</taxon>
        <taxon>Clavelina</taxon>
    </lineage>
</organism>
<evidence type="ECO:0000313" key="13">
    <source>
        <dbReference type="EMBL" id="CAK8677929.1"/>
    </source>
</evidence>
<evidence type="ECO:0000259" key="12">
    <source>
        <dbReference type="PROSITE" id="PS51826"/>
    </source>
</evidence>
<dbReference type="InterPro" id="IPR011053">
    <property type="entry name" value="Single_hybrid_motif"/>
</dbReference>
<dbReference type="InterPro" id="IPR000089">
    <property type="entry name" value="Biotin_lipoyl"/>
</dbReference>
<feature type="region of interest" description="Disordered" evidence="10">
    <location>
        <begin position="182"/>
        <end position="201"/>
    </location>
</feature>
<dbReference type="Pfam" id="PF00364">
    <property type="entry name" value="Biotin_lipoyl"/>
    <property type="match status" value="2"/>
</dbReference>
<dbReference type="SUPFAM" id="SSF51230">
    <property type="entry name" value="Single hybrid motif"/>
    <property type="match status" value="2"/>
</dbReference>
<dbReference type="PROSITE" id="PS00189">
    <property type="entry name" value="LIPOYL"/>
    <property type="match status" value="2"/>
</dbReference>
<keyword evidence="14" id="KW-1185">Reference proteome</keyword>
<dbReference type="InterPro" id="IPR023213">
    <property type="entry name" value="CAT-like_dom_sf"/>
</dbReference>
<dbReference type="EC" id="2.3.1.12" evidence="9"/>
<feature type="region of interest" description="Disordered" evidence="10">
    <location>
        <begin position="304"/>
        <end position="336"/>
    </location>
</feature>
<proteinExistence type="inferred from homology"/>
<dbReference type="InterPro" id="IPR036625">
    <property type="entry name" value="E3-bd_dom_sf"/>
</dbReference>
<dbReference type="Gene3D" id="3.30.559.10">
    <property type="entry name" value="Chloramphenicol acetyltransferase-like domain"/>
    <property type="match status" value="1"/>
</dbReference>
<dbReference type="InterPro" id="IPR006257">
    <property type="entry name" value="LAT1"/>
</dbReference>
<keyword evidence="2 9" id="KW-0808">Transferase</keyword>
<comment type="subcellular location">
    <subcellularLocation>
        <location evidence="9">Mitochondrion</location>
    </subcellularLocation>
</comment>
<evidence type="ECO:0000256" key="8">
    <source>
        <dbReference type="ARBA" id="ARBA00047887"/>
    </source>
</evidence>
<dbReference type="EMBL" id="CAWYQH010000046">
    <property type="protein sequence ID" value="CAK8677929.1"/>
    <property type="molecule type" value="Genomic_DNA"/>
</dbReference>
<feature type="domain" description="Lipoyl-binding" evidence="11">
    <location>
        <begin position="210"/>
        <end position="286"/>
    </location>
</feature>
<reference evidence="13 14" key="1">
    <citation type="submission" date="2024-02" db="EMBL/GenBank/DDBJ databases">
        <authorList>
            <person name="Daric V."/>
            <person name="Darras S."/>
        </authorList>
    </citation>
    <scope>NUCLEOTIDE SEQUENCE [LARGE SCALE GENOMIC DNA]</scope>
</reference>
<feature type="compositionally biased region" description="Low complexity" evidence="10">
    <location>
        <begin position="190"/>
        <end position="201"/>
    </location>
</feature>
<feature type="domain" description="Peripheral subunit-binding (PSBD)" evidence="12">
    <location>
        <begin position="344"/>
        <end position="383"/>
    </location>
</feature>
<evidence type="ECO:0000256" key="2">
    <source>
        <dbReference type="ARBA" id="ARBA00022679"/>
    </source>
</evidence>
<evidence type="ECO:0000256" key="6">
    <source>
        <dbReference type="ARBA" id="ARBA00045906"/>
    </source>
</evidence>
<evidence type="ECO:0000259" key="11">
    <source>
        <dbReference type="PROSITE" id="PS50968"/>
    </source>
</evidence>
<keyword evidence="4" id="KW-0809">Transit peptide</keyword>
<comment type="function">
    <text evidence="6">As part of the pyruvate dehydrogenase complex, catalyzes the transfers of an acetyl group to a lipoic acid moiety. The pyruvate dehydrogenase complex, catalyzes the overall conversion of pyruvate to acetyl-CoA and CO(2), and thereby links cytoplasmic glycolysis and the mitochondrial tricarboxylic acid (TCA) cycle.</text>
</comment>
<dbReference type="InterPro" id="IPR045257">
    <property type="entry name" value="E2/Pdx1"/>
</dbReference>
<dbReference type="Pfam" id="PF00198">
    <property type="entry name" value="2-oxoacid_dh"/>
    <property type="match status" value="1"/>
</dbReference>
<protein>
    <recommendedName>
        <fullName evidence="9">Acetyltransferase component of pyruvate dehydrogenase complex</fullName>
        <ecNumber evidence="9">2.3.1.12</ecNumber>
    </recommendedName>
</protein>
<dbReference type="InterPro" id="IPR004167">
    <property type="entry name" value="PSBD"/>
</dbReference>
<keyword evidence="5 9" id="KW-0012">Acyltransferase</keyword>
<keyword evidence="3 9" id="KW-0450">Lipoyl</keyword>
<evidence type="ECO:0000256" key="5">
    <source>
        <dbReference type="ARBA" id="ARBA00023315"/>
    </source>
</evidence>
<dbReference type="NCBIfam" id="TIGR01349">
    <property type="entry name" value="PDHac_trf_mito"/>
    <property type="match status" value="1"/>
</dbReference>
<dbReference type="PROSITE" id="PS50968">
    <property type="entry name" value="BIOTINYL_LIPOYL"/>
    <property type="match status" value="2"/>
</dbReference>
<sequence length="640" mass="68269">MLRCALSHQIGNHCASLKAGAKFVVHHQNGRVLTAFSVGFHSKPCNFNDVTKKFSFLAPNCQKNFMLQAKSNHKPQYRLYSLPPHTKMLLPALSPTMETGTIVRWEIKEGDSFSAGDLLADIETDKATMGFEAADEGFIAKIILPEGTKDIPVGTLVAISVDSDEDIAAFKDVSVDGLKDSASSTVEQTSAPSSDAAAPSVASNVDYPPHETVTLPALSPTMTTGTIVSWEKQEGDKIEEGDSIAMIETDKASMEMEILEEGYLAKILLPEGSKDIPLGTPLCIVVTNKEDIAAFANYVDTGGSPVAAPTSTPSAPTEPQGVSPPIPAAQSPVTSNTSAGDRIFVSPFARKLAAEKGINLAQLAGLGSGPGGRIRAQDLSRAAELPAVPVQPVVMPAAAASAAPTLTEEGYVDTPLSNIRKVTAQRLHESKSTIPHYYLTIDIEMDSTLSLRKSFNSDLEKEGIKLSVNDFIIKAAALSCIKVPEANSSWRETFIRKFNKVDMSIAVSTDSGLITPIVFDAHAKGLTSISDDVMTLAAKARDGKLKPQEFQGGTFTISNLGMFGVKHFSAIINPPQACILAVGAARRELLPDANAENGLRPATLMSVTLSCDHRVVDGAVGAQWLQHFKKYLENPTKMLL</sequence>
<evidence type="ECO:0000256" key="3">
    <source>
        <dbReference type="ARBA" id="ARBA00022823"/>
    </source>
</evidence>
<gene>
    <name evidence="13" type="ORF">CVLEPA_LOCUS7912</name>
</gene>
<dbReference type="PANTHER" id="PTHR23151:SF90">
    <property type="entry name" value="DIHYDROLIPOYLLYSINE-RESIDUE ACETYLTRANSFERASE COMPONENT OF PYRUVATE DEHYDROGENASE COMPLEX, MITOCHONDRIAL-RELATED"/>
    <property type="match status" value="1"/>
</dbReference>
<feature type="domain" description="Lipoyl-binding" evidence="11">
    <location>
        <begin position="85"/>
        <end position="161"/>
    </location>
</feature>
<dbReference type="Pfam" id="PF02817">
    <property type="entry name" value="E3_binding"/>
    <property type="match status" value="1"/>
</dbReference>
<evidence type="ECO:0000256" key="7">
    <source>
        <dbReference type="ARBA" id="ARBA00046790"/>
    </source>
</evidence>